<dbReference type="Pfam" id="PF02361">
    <property type="entry name" value="CbiQ"/>
    <property type="match status" value="1"/>
</dbReference>
<feature type="transmembrane region" description="Helical" evidence="6">
    <location>
        <begin position="234"/>
        <end position="252"/>
    </location>
</feature>
<evidence type="ECO:0000256" key="3">
    <source>
        <dbReference type="ARBA" id="ARBA00022692"/>
    </source>
</evidence>
<evidence type="ECO:0000256" key="6">
    <source>
        <dbReference type="SAM" id="Phobius"/>
    </source>
</evidence>
<evidence type="ECO:0000313" key="7">
    <source>
        <dbReference type="EMBL" id="KPV52490.1"/>
    </source>
</evidence>
<dbReference type="AlphaFoldDB" id="A0A0P9D0W3"/>
<dbReference type="Proteomes" id="UP000050509">
    <property type="component" value="Unassembled WGS sequence"/>
</dbReference>
<accession>A0A0P9D0W3</accession>
<protein>
    <recommendedName>
        <fullName evidence="9">Cobalt transporter</fullName>
    </recommendedName>
</protein>
<comment type="subcellular location">
    <subcellularLocation>
        <location evidence="1">Membrane</location>
        <topology evidence="1">Multi-pass membrane protein</topology>
    </subcellularLocation>
</comment>
<dbReference type="GO" id="GO:0005886">
    <property type="term" value="C:plasma membrane"/>
    <property type="evidence" value="ECO:0007669"/>
    <property type="project" value="UniProtKB-ARBA"/>
</dbReference>
<evidence type="ECO:0008006" key="9">
    <source>
        <dbReference type="Google" id="ProtNLM"/>
    </source>
</evidence>
<proteinExistence type="predicted"/>
<dbReference type="PANTHER" id="PTHR34857">
    <property type="entry name" value="SLL0384 PROTEIN"/>
    <property type="match status" value="1"/>
</dbReference>
<evidence type="ECO:0000256" key="5">
    <source>
        <dbReference type="ARBA" id="ARBA00023136"/>
    </source>
</evidence>
<keyword evidence="5 6" id="KW-0472">Membrane</keyword>
<keyword evidence="2" id="KW-1003">Cell membrane</keyword>
<keyword evidence="8" id="KW-1185">Reference proteome</keyword>
<evidence type="ECO:0000313" key="8">
    <source>
        <dbReference type="Proteomes" id="UP000050509"/>
    </source>
</evidence>
<keyword evidence="3 6" id="KW-0812">Transmembrane</keyword>
<sequence length="256" mass="27839">MQSSFTPGNSFLHRLHPLTKLAAVLLMLVAIYVLPGEWGPLALFVFIVALAFASGVAGSLLRTLLRVILPLAFSLFLIQGILFPPANATPLPLGPLTLTREGLLFAYIVSTRLLVMSAMVLLLLRTTHPADLVYALTERGLPRSIGYILLVTLQIIPDMSARATAILEAQRSRGLETQRGLFRFRGLVPLISPLVVGALVDVEERAMALESRAYTAPGPKTSLRQLTDSGAQRVARLVMLLAVVALLGWQGYRFFA</sequence>
<gene>
    <name evidence="7" type="ORF">SE17_15205</name>
</gene>
<feature type="transmembrane region" description="Helical" evidence="6">
    <location>
        <begin position="104"/>
        <end position="124"/>
    </location>
</feature>
<reference evidence="7 8" key="1">
    <citation type="submission" date="2015-09" db="EMBL/GenBank/DDBJ databases">
        <title>Draft genome sequence of Kouleothrix aurantiaca JCM 19913.</title>
        <authorList>
            <person name="Hemp J."/>
        </authorList>
    </citation>
    <scope>NUCLEOTIDE SEQUENCE [LARGE SCALE GENOMIC DNA]</scope>
    <source>
        <strain evidence="7 8">COM-B</strain>
    </source>
</reference>
<evidence type="ECO:0000256" key="1">
    <source>
        <dbReference type="ARBA" id="ARBA00004141"/>
    </source>
</evidence>
<feature type="transmembrane region" description="Helical" evidence="6">
    <location>
        <begin position="67"/>
        <end position="84"/>
    </location>
</feature>
<feature type="transmembrane region" description="Helical" evidence="6">
    <location>
        <begin position="41"/>
        <end position="60"/>
    </location>
</feature>
<dbReference type="PANTHER" id="PTHR34857:SF2">
    <property type="entry name" value="SLL0384 PROTEIN"/>
    <property type="match status" value="1"/>
</dbReference>
<dbReference type="EMBL" id="LJCR01000528">
    <property type="protein sequence ID" value="KPV52490.1"/>
    <property type="molecule type" value="Genomic_DNA"/>
</dbReference>
<feature type="transmembrane region" description="Helical" evidence="6">
    <location>
        <begin position="18"/>
        <end position="35"/>
    </location>
</feature>
<evidence type="ECO:0000256" key="2">
    <source>
        <dbReference type="ARBA" id="ARBA00022475"/>
    </source>
</evidence>
<dbReference type="InterPro" id="IPR051611">
    <property type="entry name" value="ECF_transporter_component"/>
</dbReference>
<keyword evidence="4 6" id="KW-1133">Transmembrane helix</keyword>
<dbReference type="InterPro" id="IPR003339">
    <property type="entry name" value="ABC/ECF_trnsptr_transmembrane"/>
</dbReference>
<comment type="caution">
    <text evidence="7">The sequence shown here is derived from an EMBL/GenBank/DDBJ whole genome shotgun (WGS) entry which is preliminary data.</text>
</comment>
<evidence type="ECO:0000256" key="4">
    <source>
        <dbReference type="ARBA" id="ARBA00022989"/>
    </source>
</evidence>
<organism evidence="7 8">
    <name type="scientific">Kouleothrix aurantiaca</name>
    <dbReference type="NCBI Taxonomy" id="186479"/>
    <lineage>
        <taxon>Bacteria</taxon>
        <taxon>Bacillati</taxon>
        <taxon>Chloroflexota</taxon>
        <taxon>Chloroflexia</taxon>
        <taxon>Chloroflexales</taxon>
        <taxon>Roseiflexineae</taxon>
        <taxon>Roseiflexaceae</taxon>
        <taxon>Kouleothrix</taxon>
    </lineage>
</organism>
<name>A0A0P9D0W3_9CHLR</name>
<dbReference type="CDD" id="cd16914">
    <property type="entry name" value="EcfT"/>
    <property type="match status" value="1"/>
</dbReference>